<feature type="binding site" evidence="11">
    <location>
        <position position="133"/>
    </location>
    <ligand>
        <name>Zn(2+)</name>
        <dbReference type="ChEBI" id="CHEBI:29105"/>
    </ligand>
</feature>
<dbReference type="AlphaFoldDB" id="A0A7C1X2U0"/>
<dbReference type="InterPro" id="IPR043135">
    <property type="entry name" value="Fur_C"/>
</dbReference>
<dbReference type="GO" id="GO:1900376">
    <property type="term" value="P:regulation of secondary metabolite biosynthetic process"/>
    <property type="evidence" value="ECO:0007669"/>
    <property type="project" value="TreeGrafter"/>
</dbReference>
<dbReference type="GO" id="GO:0000976">
    <property type="term" value="F:transcription cis-regulatory region binding"/>
    <property type="evidence" value="ECO:0007669"/>
    <property type="project" value="TreeGrafter"/>
</dbReference>
<gene>
    <name evidence="13" type="ORF">ENP47_04145</name>
</gene>
<evidence type="ECO:0000256" key="1">
    <source>
        <dbReference type="ARBA" id="ARBA00004496"/>
    </source>
</evidence>
<dbReference type="GO" id="GO:0008270">
    <property type="term" value="F:zinc ion binding"/>
    <property type="evidence" value="ECO:0007669"/>
    <property type="project" value="TreeGrafter"/>
</dbReference>
<dbReference type="SUPFAM" id="SSF46785">
    <property type="entry name" value="Winged helix' DNA-binding domain"/>
    <property type="match status" value="1"/>
</dbReference>
<dbReference type="PANTHER" id="PTHR33202:SF18">
    <property type="entry name" value="TRANSCRIPTIONAL REGULATOR FURA"/>
    <property type="match status" value="1"/>
</dbReference>
<dbReference type="Gene3D" id="3.30.1490.190">
    <property type="match status" value="1"/>
</dbReference>
<keyword evidence="7" id="KW-0408">Iron</keyword>
<reference evidence="13" key="1">
    <citation type="journal article" date="2020" name="mSystems">
        <title>Genome- and Community-Level Interaction Insights into Carbon Utilization and Element Cycling Functions of Hydrothermarchaeota in Hydrothermal Sediment.</title>
        <authorList>
            <person name="Zhou Z."/>
            <person name="Liu Y."/>
            <person name="Xu W."/>
            <person name="Pan J."/>
            <person name="Luo Z.H."/>
            <person name="Li M."/>
        </authorList>
    </citation>
    <scope>NUCLEOTIDE SEQUENCE [LARGE SCALE GENOMIC DNA]</scope>
    <source>
        <strain evidence="13">SpSt-222</strain>
    </source>
</reference>
<dbReference type="PANTHER" id="PTHR33202">
    <property type="entry name" value="ZINC UPTAKE REGULATION PROTEIN"/>
    <property type="match status" value="1"/>
</dbReference>
<keyword evidence="5 11" id="KW-0479">Metal-binding</keyword>
<evidence type="ECO:0000256" key="12">
    <source>
        <dbReference type="SAM" id="MobiDB-lite"/>
    </source>
</evidence>
<evidence type="ECO:0000256" key="9">
    <source>
        <dbReference type="ARBA" id="ARBA00023125"/>
    </source>
</evidence>
<keyword evidence="4" id="KW-0678">Repressor</keyword>
<dbReference type="InterPro" id="IPR036390">
    <property type="entry name" value="WH_DNA-bd_sf"/>
</dbReference>
<dbReference type="GO" id="GO:0045892">
    <property type="term" value="P:negative regulation of DNA-templated transcription"/>
    <property type="evidence" value="ECO:0007669"/>
    <property type="project" value="TreeGrafter"/>
</dbReference>
<organism evidence="13">
    <name type="scientific">Thermomicrobium roseum</name>
    <dbReference type="NCBI Taxonomy" id="500"/>
    <lineage>
        <taxon>Bacteria</taxon>
        <taxon>Pseudomonadati</taxon>
        <taxon>Thermomicrobiota</taxon>
        <taxon>Thermomicrobia</taxon>
        <taxon>Thermomicrobiales</taxon>
        <taxon>Thermomicrobiaceae</taxon>
        <taxon>Thermomicrobium</taxon>
    </lineage>
</organism>
<name>A0A7C1X2U0_THERO</name>
<keyword evidence="6 11" id="KW-0862">Zinc</keyword>
<proteinExistence type="inferred from homology"/>
<dbReference type="Pfam" id="PF01475">
    <property type="entry name" value="FUR"/>
    <property type="match status" value="1"/>
</dbReference>
<comment type="subcellular location">
    <subcellularLocation>
        <location evidence="1">Cytoplasm</location>
    </subcellularLocation>
</comment>
<evidence type="ECO:0000256" key="6">
    <source>
        <dbReference type="ARBA" id="ARBA00022833"/>
    </source>
</evidence>
<comment type="similarity">
    <text evidence="2">Belongs to the Fur family.</text>
</comment>
<comment type="caution">
    <text evidence="13">The sequence shown here is derived from an EMBL/GenBank/DDBJ whole genome shotgun (WGS) entry which is preliminary data.</text>
</comment>
<feature type="compositionally biased region" description="Polar residues" evidence="12">
    <location>
        <begin position="145"/>
        <end position="156"/>
    </location>
</feature>
<feature type="binding site" evidence="11">
    <location>
        <position position="130"/>
    </location>
    <ligand>
        <name>Zn(2+)</name>
        <dbReference type="ChEBI" id="CHEBI:29105"/>
    </ligand>
</feature>
<dbReference type="GO" id="GO:0005737">
    <property type="term" value="C:cytoplasm"/>
    <property type="evidence" value="ECO:0007669"/>
    <property type="project" value="UniProtKB-SubCell"/>
</dbReference>
<evidence type="ECO:0000256" key="2">
    <source>
        <dbReference type="ARBA" id="ARBA00007957"/>
    </source>
</evidence>
<keyword evidence="9" id="KW-0238">DNA-binding</keyword>
<feature type="binding site" evidence="11">
    <location>
        <position position="94"/>
    </location>
    <ligand>
        <name>Zn(2+)</name>
        <dbReference type="ChEBI" id="CHEBI:29105"/>
    </ligand>
</feature>
<dbReference type="CDD" id="cd07153">
    <property type="entry name" value="Fur_like"/>
    <property type="match status" value="1"/>
</dbReference>
<evidence type="ECO:0000256" key="3">
    <source>
        <dbReference type="ARBA" id="ARBA00022490"/>
    </source>
</evidence>
<evidence type="ECO:0000256" key="10">
    <source>
        <dbReference type="ARBA" id="ARBA00023163"/>
    </source>
</evidence>
<feature type="region of interest" description="Disordered" evidence="12">
    <location>
        <begin position="137"/>
        <end position="172"/>
    </location>
</feature>
<evidence type="ECO:0000256" key="7">
    <source>
        <dbReference type="ARBA" id="ARBA00023004"/>
    </source>
</evidence>
<evidence type="ECO:0000256" key="8">
    <source>
        <dbReference type="ARBA" id="ARBA00023015"/>
    </source>
</evidence>
<dbReference type="InterPro" id="IPR002481">
    <property type="entry name" value="FUR"/>
</dbReference>
<dbReference type="EMBL" id="DSJL01000009">
    <property type="protein sequence ID" value="HEF64775.1"/>
    <property type="molecule type" value="Genomic_DNA"/>
</dbReference>
<feature type="compositionally biased region" description="Basic and acidic residues" evidence="12">
    <location>
        <begin position="157"/>
        <end position="172"/>
    </location>
</feature>
<dbReference type="GO" id="GO:0003700">
    <property type="term" value="F:DNA-binding transcription factor activity"/>
    <property type="evidence" value="ECO:0007669"/>
    <property type="project" value="InterPro"/>
</dbReference>
<protein>
    <submittedName>
        <fullName evidence="13">Transcriptional repressor</fullName>
    </submittedName>
</protein>
<keyword evidence="10" id="KW-0804">Transcription</keyword>
<feature type="binding site" evidence="11">
    <location>
        <position position="91"/>
    </location>
    <ligand>
        <name>Zn(2+)</name>
        <dbReference type="ChEBI" id="CHEBI:29105"/>
    </ligand>
</feature>
<evidence type="ECO:0000256" key="5">
    <source>
        <dbReference type="ARBA" id="ARBA00022723"/>
    </source>
</evidence>
<keyword evidence="8" id="KW-0805">Transcription regulation</keyword>
<dbReference type="InterPro" id="IPR036388">
    <property type="entry name" value="WH-like_DNA-bd_sf"/>
</dbReference>
<sequence length="172" mass="18682">MSQLVARLRRAGLRATRPRILVLDVLDRAGGHLAADEVLARLRARGFRLSRATVYNVIHSLVSSGLVMIADTGPGRMLLEPARVWHHHFVCRECGSVIDVPCAVGAKPCLQPDLPGAEVDEAQVIWRGRCPRCVMRSATGGGSHAETTSSGASTTVIDRREFGRPSPMSERH</sequence>
<keyword evidence="3" id="KW-0963">Cytoplasm</keyword>
<evidence type="ECO:0000256" key="11">
    <source>
        <dbReference type="PIRSR" id="PIRSR602481-1"/>
    </source>
</evidence>
<accession>A0A7C1X2U0</accession>
<evidence type="ECO:0000313" key="13">
    <source>
        <dbReference type="EMBL" id="HEF64775.1"/>
    </source>
</evidence>
<comment type="cofactor">
    <cofactor evidence="11">
        <name>Zn(2+)</name>
        <dbReference type="ChEBI" id="CHEBI:29105"/>
    </cofactor>
    <text evidence="11">Binds 1 zinc ion per subunit.</text>
</comment>
<dbReference type="Gene3D" id="1.10.10.10">
    <property type="entry name" value="Winged helix-like DNA-binding domain superfamily/Winged helix DNA-binding domain"/>
    <property type="match status" value="1"/>
</dbReference>
<evidence type="ECO:0000256" key="4">
    <source>
        <dbReference type="ARBA" id="ARBA00022491"/>
    </source>
</evidence>